<comment type="caution">
    <text evidence="2">The sequence shown here is derived from an EMBL/GenBank/DDBJ whole genome shotgun (WGS) entry which is preliminary data.</text>
</comment>
<feature type="transmembrane region" description="Helical" evidence="1">
    <location>
        <begin position="147"/>
        <end position="169"/>
    </location>
</feature>
<dbReference type="AlphaFoldDB" id="A0A7C8NNZ9"/>
<evidence type="ECO:0000313" key="3">
    <source>
        <dbReference type="Proteomes" id="UP000480548"/>
    </source>
</evidence>
<keyword evidence="1" id="KW-0812">Transmembrane</keyword>
<protein>
    <submittedName>
        <fullName evidence="2">Uncharacterized protein</fullName>
    </submittedName>
</protein>
<dbReference type="EMBL" id="WIQZ01000041">
    <property type="protein sequence ID" value="KAF3133214.1"/>
    <property type="molecule type" value="Genomic_DNA"/>
</dbReference>
<accession>A0A7C8NNZ9</accession>
<evidence type="ECO:0000256" key="1">
    <source>
        <dbReference type="SAM" id="Phobius"/>
    </source>
</evidence>
<evidence type="ECO:0000313" key="2">
    <source>
        <dbReference type="EMBL" id="KAF3133214.1"/>
    </source>
</evidence>
<reference evidence="2 3" key="1">
    <citation type="submission" date="2019-06" db="EMBL/GenBank/DDBJ databases">
        <authorList>
            <person name="Palmer J.M."/>
        </authorList>
    </citation>
    <scope>NUCLEOTIDE SEQUENCE [LARGE SCALE GENOMIC DNA]</scope>
    <source>
        <strain evidence="2 3">TWF703</strain>
    </source>
</reference>
<proteinExistence type="predicted"/>
<keyword evidence="1" id="KW-1133">Transmembrane helix</keyword>
<name>A0A7C8NNZ9_ORBOL</name>
<organism evidence="2 3">
    <name type="scientific">Orbilia oligospora</name>
    <name type="common">Nematode-trapping fungus</name>
    <name type="synonym">Arthrobotrys oligospora</name>
    <dbReference type="NCBI Taxonomy" id="2813651"/>
    <lineage>
        <taxon>Eukaryota</taxon>
        <taxon>Fungi</taxon>
        <taxon>Dikarya</taxon>
        <taxon>Ascomycota</taxon>
        <taxon>Pezizomycotina</taxon>
        <taxon>Orbiliomycetes</taxon>
        <taxon>Orbiliales</taxon>
        <taxon>Orbiliaceae</taxon>
        <taxon>Orbilia</taxon>
    </lineage>
</organism>
<keyword evidence="1" id="KW-0472">Membrane</keyword>
<dbReference type="Proteomes" id="UP000480548">
    <property type="component" value="Unassembled WGS sequence"/>
</dbReference>
<gene>
    <name evidence="2" type="ORF">TWF703_007057</name>
</gene>
<sequence>MAANIADTAESAPFIVPDEKRYFRELMEISDIRRKLEHLNLFIQSEESTTNNNYSSGIPDSAFANPAFNNAAASSDSIASSINNLTLHEKKELKADLDLRLSQLLTIVTKDKKNPAVIEEEQLAREIEAQRKEDEELDRQYHRGMKWTIGIAIGFGLMCIMIPATALLGRSQPCSKRTNYFHSISTYLEQSFKVPPVT</sequence>